<evidence type="ECO:0000313" key="1">
    <source>
        <dbReference type="EMBL" id="KAL3772956.1"/>
    </source>
</evidence>
<dbReference type="AlphaFoldDB" id="A0ABD3NEV1"/>
<comment type="caution">
    <text evidence="1">The sequence shown here is derived from an EMBL/GenBank/DDBJ whole genome shotgun (WGS) entry which is preliminary data.</text>
</comment>
<name>A0ABD3NEV1_9STRA</name>
<evidence type="ECO:0000313" key="2">
    <source>
        <dbReference type="Proteomes" id="UP001530400"/>
    </source>
</evidence>
<dbReference type="EMBL" id="JALLPJ020001254">
    <property type="protein sequence ID" value="KAL3772956.1"/>
    <property type="molecule type" value="Genomic_DNA"/>
</dbReference>
<keyword evidence="2" id="KW-1185">Reference proteome</keyword>
<protein>
    <submittedName>
        <fullName evidence="1">Uncharacterized protein</fullName>
    </submittedName>
</protein>
<accession>A0ABD3NEV1</accession>
<reference evidence="1 2" key="1">
    <citation type="submission" date="2024-10" db="EMBL/GenBank/DDBJ databases">
        <title>Updated reference genomes for cyclostephanoid diatoms.</title>
        <authorList>
            <person name="Roberts W.R."/>
            <person name="Alverson A.J."/>
        </authorList>
    </citation>
    <scope>NUCLEOTIDE SEQUENCE [LARGE SCALE GENOMIC DNA]</scope>
    <source>
        <strain evidence="1 2">AJA010-31</strain>
    </source>
</reference>
<sequence length="284" mass="32303">MIIRMSQCRGGSPLSVERKRLACEMIERMISEMMPALEPSQTKRIALKFSSLPTIWKCVDGNNEDKLRQTLRVLAQKLLNIAKKKPDNDTQPEKTLSMTKPIVLHRLSTSTFSEASASIDDSVSISAEHSTSVLCGLIGDKKYNEIVNVCQEITGIRKTSAVWTKFSKDFSRTRLKEVRDYEGQTSYQEERVPLSETIPLKIYNLYFRVRLVDVMAVVEFRQRIILPLPGNDIILRTDWHSLLEDAKLKLKAYRDFEDANVSPSDNLAFGCVGGVCSNTYLYKK</sequence>
<dbReference type="Proteomes" id="UP001530400">
    <property type="component" value="Unassembled WGS sequence"/>
</dbReference>
<proteinExistence type="predicted"/>
<gene>
    <name evidence="1" type="ORF">ACHAWO_008686</name>
</gene>
<organism evidence="1 2">
    <name type="scientific">Cyclotella atomus</name>
    <dbReference type="NCBI Taxonomy" id="382360"/>
    <lineage>
        <taxon>Eukaryota</taxon>
        <taxon>Sar</taxon>
        <taxon>Stramenopiles</taxon>
        <taxon>Ochrophyta</taxon>
        <taxon>Bacillariophyta</taxon>
        <taxon>Coscinodiscophyceae</taxon>
        <taxon>Thalassiosirophycidae</taxon>
        <taxon>Stephanodiscales</taxon>
        <taxon>Stephanodiscaceae</taxon>
        <taxon>Cyclotella</taxon>
    </lineage>
</organism>